<protein>
    <submittedName>
        <fullName evidence="2">S-layer homology domain-containing protein</fullName>
    </submittedName>
</protein>
<reference evidence="2 3" key="1">
    <citation type="submission" date="2024-04" db="EMBL/GenBank/DDBJ databases">
        <title>Human intestinal bacterial collection.</title>
        <authorList>
            <person name="Pauvert C."/>
            <person name="Hitch T.C.A."/>
            <person name="Clavel T."/>
        </authorList>
    </citation>
    <scope>NUCLEOTIDE SEQUENCE [LARGE SCALE GENOMIC DNA]</scope>
    <source>
        <strain evidence="2 3">CLA-SR-H026</strain>
    </source>
</reference>
<keyword evidence="3" id="KW-1185">Reference proteome</keyword>
<organism evidence="2 3">
    <name type="scientific">Aedoeadaptatus acetigenes</name>
    <dbReference type="NCBI Taxonomy" id="2981723"/>
    <lineage>
        <taxon>Bacteria</taxon>
        <taxon>Bacillati</taxon>
        <taxon>Bacillota</taxon>
        <taxon>Tissierellia</taxon>
        <taxon>Tissierellales</taxon>
        <taxon>Peptoniphilaceae</taxon>
        <taxon>Aedoeadaptatus</taxon>
    </lineage>
</organism>
<comment type="caution">
    <text evidence="2">The sequence shown here is derived from an EMBL/GenBank/DDBJ whole genome shotgun (WGS) entry which is preliminary data.</text>
</comment>
<sequence>MPDGEEYLPFIDVDRDSWYGFYVQCAYNEGIINGRTETTFDPDGYVTMGEVATMAAKLHDRLMERHTDFEANRTAPWYGQYLRYCYENGIYRNPKVAKGQVKLYACENWNAPAKRRDVAGMFAHVDQRPGRAFLNPDVPLTDIPDVDRSTPHHQEILKMYRMGVAVGDEWMRFNPNGKIRRSEAVALAVRLLLDETRVELPKG</sequence>
<accession>A0ABV1J443</accession>
<feature type="domain" description="SLH" evidence="1">
    <location>
        <begin position="6"/>
        <end position="69"/>
    </location>
</feature>
<dbReference type="Proteomes" id="UP001481872">
    <property type="component" value="Unassembled WGS sequence"/>
</dbReference>
<evidence type="ECO:0000313" key="2">
    <source>
        <dbReference type="EMBL" id="MEQ3352966.1"/>
    </source>
</evidence>
<evidence type="ECO:0000259" key="1">
    <source>
        <dbReference type="PROSITE" id="PS51272"/>
    </source>
</evidence>
<dbReference type="InterPro" id="IPR001119">
    <property type="entry name" value="SLH_dom"/>
</dbReference>
<dbReference type="PROSITE" id="PS51272">
    <property type="entry name" value="SLH"/>
    <property type="match status" value="1"/>
</dbReference>
<dbReference type="Pfam" id="PF00395">
    <property type="entry name" value="SLH"/>
    <property type="match status" value="2"/>
</dbReference>
<dbReference type="RefSeq" id="WP_349053364.1">
    <property type="nucleotide sequence ID" value="NZ_JBBNPS010000002.1"/>
</dbReference>
<name>A0ABV1J443_9FIRM</name>
<gene>
    <name evidence="2" type="ORF">AAA081_01420</name>
</gene>
<evidence type="ECO:0000313" key="3">
    <source>
        <dbReference type="Proteomes" id="UP001481872"/>
    </source>
</evidence>
<dbReference type="EMBL" id="JBBNPS010000002">
    <property type="protein sequence ID" value="MEQ3352966.1"/>
    <property type="molecule type" value="Genomic_DNA"/>
</dbReference>
<proteinExistence type="predicted"/>